<evidence type="ECO:0000256" key="5">
    <source>
        <dbReference type="ARBA" id="ARBA00022723"/>
    </source>
</evidence>
<dbReference type="OrthoDB" id="7346865at2"/>
<evidence type="ECO:0000256" key="13">
    <source>
        <dbReference type="SAM" id="SignalP"/>
    </source>
</evidence>
<dbReference type="GO" id="GO:0046872">
    <property type="term" value="F:metal ion binding"/>
    <property type="evidence" value="ECO:0007669"/>
    <property type="project" value="UniProtKB-KW"/>
</dbReference>
<evidence type="ECO:0000313" key="15">
    <source>
        <dbReference type="Proteomes" id="UP000295131"/>
    </source>
</evidence>
<dbReference type="EMBL" id="SMSI01000001">
    <property type="protein sequence ID" value="TDH38510.1"/>
    <property type="molecule type" value="Genomic_DNA"/>
</dbReference>
<dbReference type="InterPro" id="IPR035520">
    <property type="entry name" value="ZnuA"/>
</dbReference>
<protein>
    <recommendedName>
        <fullName evidence="3">High-affinity zinc uptake system protein ZnuA</fullName>
    </recommendedName>
</protein>
<evidence type="ECO:0000256" key="7">
    <source>
        <dbReference type="ARBA" id="ARBA00022764"/>
    </source>
</evidence>
<dbReference type="Proteomes" id="UP000295131">
    <property type="component" value="Unassembled WGS sequence"/>
</dbReference>
<comment type="caution">
    <text evidence="14">The sequence shown here is derived from an EMBL/GenBank/DDBJ whole genome shotgun (WGS) entry which is preliminary data.</text>
</comment>
<dbReference type="GO" id="GO:0006829">
    <property type="term" value="P:zinc ion transport"/>
    <property type="evidence" value="ECO:0007669"/>
    <property type="project" value="UniProtKB-KW"/>
</dbReference>
<dbReference type="PANTHER" id="PTHR42953:SF3">
    <property type="entry name" value="HIGH-AFFINITY ZINC UPTAKE SYSTEM PROTEIN ZNUA"/>
    <property type="match status" value="1"/>
</dbReference>
<dbReference type="Gene3D" id="3.40.50.1980">
    <property type="entry name" value="Nitrogenase molybdenum iron protein domain"/>
    <property type="match status" value="3"/>
</dbReference>
<dbReference type="SUPFAM" id="SSF53807">
    <property type="entry name" value="Helical backbone' metal receptor"/>
    <property type="match status" value="1"/>
</dbReference>
<keyword evidence="5" id="KW-0479">Metal-binding</keyword>
<dbReference type="CDD" id="cd01019">
    <property type="entry name" value="ZnuA"/>
    <property type="match status" value="1"/>
</dbReference>
<evidence type="ECO:0000256" key="2">
    <source>
        <dbReference type="ARBA" id="ARBA00011028"/>
    </source>
</evidence>
<keyword evidence="10" id="KW-0406">Ion transport</keyword>
<keyword evidence="11" id="KW-1015">Disulfide bond</keyword>
<name>A0A4R5PN81_9HYPH</name>
<gene>
    <name evidence="14" type="primary">znuA</name>
    <name evidence="14" type="ORF">E2A64_05235</name>
</gene>
<evidence type="ECO:0000256" key="6">
    <source>
        <dbReference type="ARBA" id="ARBA00022729"/>
    </source>
</evidence>
<dbReference type="AlphaFoldDB" id="A0A4R5PN81"/>
<keyword evidence="9" id="KW-0864">Zinc transport</keyword>
<evidence type="ECO:0000313" key="14">
    <source>
        <dbReference type="EMBL" id="TDH38510.1"/>
    </source>
</evidence>
<accession>A0A4R5PN81</accession>
<evidence type="ECO:0000256" key="1">
    <source>
        <dbReference type="ARBA" id="ARBA00004418"/>
    </source>
</evidence>
<keyword evidence="8" id="KW-0862">Zinc</keyword>
<sequence length="349" mass="37516">MRFQLPLLRSTLAPALTGLALSVSPFAVSMAHAEPSVIASIKPVHSLVAAVMKGVGEPELLVDGASSPHGYQMKPSQAGQLQSADVVFWVGPELESFLVKPVETIAGSAQSVPLIDAAGVTRLAPREGGTFEHHDHAHEGEAHENHESDDHAHSEHADEAHKHEHEEAHEHGHDHGEVDPHVWLDPENAKAFVAKIVTVLSAADPANAETYAANGKAEEEKLDTLIETVNQTLDPVRDRSFIVFHDAYHYFENRFGMEASGSITVNPELRPGAERISEIQTKLKSLKAACVFAEPQFEPKIVSVAIEGSDAHAGTLDPVGAELTPGPDLYPALIENLAKSMSDCLSEKS</sequence>
<evidence type="ECO:0000256" key="8">
    <source>
        <dbReference type="ARBA" id="ARBA00022833"/>
    </source>
</evidence>
<evidence type="ECO:0000256" key="10">
    <source>
        <dbReference type="ARBA" id="ARBA00023065"/>
    </source>
</evidence>
<dbReference type="InterPro" id="IPR050492">
    <property type="entry name" value="Bact_metal-bind_prot9"/>
</dbReference>
<dbReference type="Pfam" id="PF01297">
    <property type="entry name" value="ZnuA"/>
    <property type="match status" value="1"/>
</dbReference>
<evidence type="ECO:0000256" key="11">
    <source>
        <dbReference type="ARBA" id="ARBA00023157"/>
    </source>
</evidence>
<organism evidence="14 15">
    <name type="scientific">Pseudohoeflea suaedae</name>
    <dbReference type="NCBI Taxonomy" id="877384"/>
    <lineage>
        <taxon>Bacteria</taxon>
        <taxon>Pseudomonadati</taxon>
        <taxon>Pseudomonadota</taxon>
        <taxon>Alphaproteobacteria</taxon>
        <taxon>Hyphomicrobiales</taxon>
        <taxon>Rhizobiaceae</taxon>
        <taxon>Pseudohoeflea</taxon>
    </lineage>
</organism>
<comment type="similarity">
    <text evidence="2">Belongs to the bacterial solute-binding protein 9 family.</text>
</comment>
<feature type="chain" id="PRO_5020676846" description="High-affinity zinc uptake system protein ZnuA" evidence="13">
    <location>
        <begin position="34"/>
        <end position="349"/>
    </location>
</feature>
<feature type="signal peptide" evidence="13">
    <location>
        <begin position="1"/>
        <end position="33"/>
    </location>
</feature>
<dbReference type="InterPro" id="IPR006127">
    <property type="entry name" value="ZnuA-like"/>
</dbReference>
<dbReference type="GO" id="GO:0042597">
    <property type="term" value="C:periplasmic space"/>
    <property type="evidence" value="ECO:0007669"/>
    <property type="project" value="UniProtKB-SubCell"/>
</dbReference>
<reference evidence="14 15" key="1">
    <citation type="journal article" date="2013" name="Int. J. Syst. Evol. Microbiol.">
        <title>Hoeflea suaedae sp. nov., an endophytic bacterium isolated from the root of the halophyte Suaeda maritima.</title>
        <authorList>
            <person name="Chung E.J."/>
            <person name="Park J.A."/>
            <person name="Pramanik P."/>
            <person name="Bibi F."/>
            <person name="Jeon C.O."/>
            <person name="Chung Y.R."/>
        </authorList>
    </citation>
    <scope>NUCLEOTIDE SEQUENCE [LARGE SCALE GENOMIC DNA]</scope>
    <source>
        <strain evidence="14 15">YC6898</strain>
    </source>
</reference>
<feature type="region of interest" description="Disordered" evidence="12">
    <location>
        <begin position="139"/>
        <end position="182"/>
    </location>
</feature>
<evidence type="ECO:0000256" key="4">
    <source>
        <dbReference type="ARBA" id="ARBA00022448"/>
    </source>
</evidence>
<evidence type="ECO:0000256" key="12">
    <source>
        <dbReference type="SAM" id="MobiDB-lite"/>
    </source>
</evidence>
<comment type="subcellular location">
    <subcellularLocation>
        <location evidence="1">Periplasm</location>
    </subcellularLocation>
</comment>
<dbReference type="PANTHER" id="PTHR42953">
    <property type="entry name" value="HIGH-AFFINITY ZINC UPTAKE SYSTEM PROTEIN ZNUA-RELATED"/>
    <property type="match status" value="1"/>
</dbReference>
<keyword evidence="6 13" id="KW-0732">Signal</keyword>
<keyword evidence="7" id="KW-0574">Periplasm</keyword>
<dbReference type="NCBIfam" id="NF007091">
    <property type="entry name" value="PRK09545.1"/>
    <property type="match status" value="1"/>
</dbReference>
<evidence type="ECO:0000256" key="3">
    <source>
        <dbReference type="ARBA" id="ARBA00015915"/>
    </source>
</evidence>
<proteinExistence type="inferred from homology"/>
<keyword evidence="15" id="KW-1185">Reference proteome</keyword>
<keyword evidence="4" id="KW-0813">Transport</keyword>
<dbReference type="RefSeq" id="WP_133283345.1">
    <property type="nucleotide sequence ID" value="NZ_SMSI01000001.1"/>
</dbReference>
<evidence type="ECO:0000256" key="9">
    <source>
        <dbReference type="ARBA" id="ARBA00022906"/>
    </source>
</evidence>